<gene>
    <name evidence="2" type="ORF">G5S52_15255</name>
</gene>
<evidence type="ECO:0000256" key="1">
    <source>
        <dbReference type="SAM" id="Phobius"/>
    </source>
</evidence>
<organism evidence="2 3">
    <name type="scientific">Grimontia sedimenti</name>
    <dbReference type="NCBI Taxonomy" id="2711294"/>
    <lineage>
        <taxon>Bacteria</taxon>
        <taxon>Pseudomonadati</taxon>
        <taxon>Pseudomonadota</taxon>
        <taxon>Gammaproteobacteria</taxon>
        <taxon>Vibrionales</taxon>
        <taxon>Vibrionaceae</taxon>
        <taxon>Grimontia</taxon>
    </lineage>
</organism>
<feature type="transmembrane region" description="Helical" evidence="1">
    <location>
        <begin position="44"/>
        <end position="65"/>
    </location>
</feature>
<dbReference type="AlphaFoldDB" id="A0A6M1RSF2"/>
<dbReference type="Proteomes" id="UP000473008">
    <property type="component" value="Unassembled WGS sequence"/>
</dbReference>
<evidence type="ECO:0000313" key="2">
    <source>
        <dbReference type="EMBL" id="NGN98957.1"/>
    </source>
</evidence>
<keyword evidence="3" id="KW-1185">Reference proteome</keyword>
<accession>A0A6M1RSF2</accession>
<name>A0A6M1RSF2_9GAMM</name>
<sequence>MTAPIKDEDIVALYKESATETPGKDLDDRILAYANSQHKKRIPWWTYAGLVATVSFVALLAPWQWVDQTLEAPQDIEFMSTPETMSEEALSDSAIEAVPSMEILPPKPEEQRLFRNSPAAAKSLTQMEMEREDATNTEFAEVEKLLNAGKEQKALELLKQMLTEDPTLLEKLPQRLRILVETEGK</sequence>
<comment type="caution">
    <text evidence="2">The sequence shown here is derived from an EMBL/GenBank/DDBJ whole genome shotgun (WGS) entry which is preliminary data.</text>
</comment>
<keyword evidence="1" id="KW-0472">Membrane</keyword>
<dbReference type="RefSeq" id="WP_165015429.1">
    <property type="nucleotide sequence ID" value="NZ_JAALDL010000011.1"/>
</dbReference>
<reference evidence="2 3" key="1">
    <citation type="submission" date="2020-02" db="EMBL/GenBank/DDBJ databases">
        <title>The draft genome of Grimontia sedimenta sp. nov., isolated from benthic sediments near coral reefs south of Kuwait.</title>
        <authorList>
            <person name="Mahmoud H.M."/>
            <person name="Jose L."/>
            <person name="Eapen S."/>
        </authorList>
    </citation>
    <scope>NUCLEOTIDE SEQUENCE [LARGE SCALE GENOMIC DNA]</scope>
    <source>
        <strain evidence="2 3">S25</strain>
    </source>
</reference>
<proteinExistence type="predicted"/>
<keyword evidence="1" id="KW-0812">Transmembrane</keyword>
<protein>
    <submittedName>
        <fullName evidence="2">Uncharacterized protein</fullName>
    </submittedName>
</protein>
<keyword evidence="1" id="KW-1133">Transmembrane helix</keyword>
<dbReference type="EMBL" id="JAALDL010000011">
    <property type="protein sequence ID" value="NGN98957.1"/>
    <property type="molecule type" value="Genomic_DNA"/>
</dbReference>
<evidence type="ECO:0000313" key="3">
    <source>
        <dbReference type="Proteomes" id="UP000473008"/>
    </source>
</evidence>